<dbReference type="OMA" id="FQHADIN"/>
<organism evidence="1 2">
    <name type="scientific">Rhizopus microsporus</name>
    <dbReference type="NCBI Taxonomy" id="58291"/>
    <lineage>
        <taxon>Eukaryota</taxon>
        <taxon>Fungi</taxon>
        <taxon>Fungi incertae sedis</taxon>
        <taxon>Mucoromycota</taxon>
        <taxon>Mucoromycotina</taxon>
        <taxon>Mucoromycetes</taxon>
        <taxon>Mucorales</taxon>
        <taxon>Mucorineae</taxon>
        <taxon>Rhizopodaceae</taxon>
        <taxon>Rhizopus</taxon>
    </lineage>
</organism>
<evidence type="ECO:0000313" key="1">
    <source>
        <dbReference type="EMBL" id="ORE14080.1"/>
    </source>
</evidence>
<accession>A0A1X0RQ14</accession>
<dbReference type="AlphaFoldDB" id="A0A1X0RQ14"/>
<evidence type="ECO:0000313" key="2">
    <source>
        <dbReference type="Proteomes" id="UP000242381"/>
    </source>
</evidence>
<gene>
    <name evidence="1" type="ORF">BCV71DRAFT_276805</name>
</gene>
<sequence length="82" mass="9681">MITNQFMDLEVSKIALYDFMRDKCRISLKKAHFHSVDRNSPESLEKRYDWVIRQHQTDIGYLSNCAFVDNAAFHIDMKRAVA</sequence>
<proteinExistence type="predicted"/>
<dbReference type="Proteomes" id="UP000242381">
    <property type="component" value="Unassembled WGS sequence"/>
</dbReference>
<reference evidence="1 2" key="1">
    <citation type="journal article" date="2016" name="Proc. Natl. Acad. Sci. U.S.A.">
        <title>Lipid metabolic changes in an early divergent fungus govern the establishment of a mutualistic symbiosis with endobacteria.</title>
        <authorList>
            <person name="Lastovetsky O.A."/>
            <person name="Gaspar M.L."/>
            <person name="Mondo S.J."/>
            <person name="LaButti K.M."/>
            <person name="Sandor L."/>
            <person name="Grigoriev I.V."/>
            <person name="Henry S.A."/>
            <person name="Pawlowska T.E."/>
        </authorList>
    </citation>
    <scope>NUCLEOTIDE SEQUENCE [LARGE SCALE GENOMIC DNA]</scope>
    <source>
        <strain evidence="1 2">ATCC 11559</strain>
    </source>
</reference>
<protein>
    <submittedName>
        <fullName evidence="1">Uncharacterized protein</fullName>
    </submittedName>
</protein>
<dbReference type="EMBL" id="KV921492">
    <property type="protein sequence ID" value="ORE14080.1"/>
    <property type="molecule type" value="Genomic_DNA"/>
</dbReference>
<name>A0A1X0RQ14_RHIZD</name>